<sequence>MTQPPAQHVLTAFGVAGQEPEQLDGGQGLAWRCGDTVLKPAGLVSEAAWLANTFEHLHIDGIRLARPIRSLDGRWVVGGWTAQRFVAGQADDRYDDILEAGDRLHAALAELPQPRFLSERDDLYSWADRLAWGEITDLDGRLGDGHGAKLYAELAGERRPVTAGSQLVHGDLFGNVLFVASAPPAIIDVTPYWRPVDYAAGVVVVDAIAWGGASTDLIAQQEERAEWPEMLRRALLFRLGVALAHPRSTAESLVEVLSAAEVIAPHLEQD</sequence>
<reference evidence="1 2" key="1">
    <citation type="submission" date="2020-05" db="EMBL/GenBank/DDBJ databases">
        <title>Nakamurella sp. DB0629 isolated from air conditioner.</title>
        <authorList>
            <person name="Kim D.H."/>
            <person name="Kim D.-U."/>
        </authorList>
    </citation>
    <scope>NUCLEOTIDE SEQUENCE [LARGE SCALE GENOMIC DNA]</scope>
    <source>
        <strain evidence="1 2">DB0629</strain>
    </source>
</reference>
<accession>A0A849A0K0</accession>
<name>A0A849A0K0_9ACTN</name>
<dbReference type="NCBIfam" id="TIGR02569">
    <property type="entry name" value="TIGR02569_actnb"/>
    <property type="match status" value="1"/>
</dbReference>
<dbReference type="RefSeq" id="WP_171197857.1">
    <property type="nucleotide sequence ID" value="NZ_JABEND010000001.1"/>
</dbReference>
<dbReference type="InterPro" id="IPR011009">
    <property type="entry name" value="Kinase-like_dom_sf"/>
</dbReference>
<evidence type="ECO:0000313" key="1">
    <source>
        <dbReference type="EMBL" id="NNG34169.1"/>
    </source>
</evidence>
<evidence type="ECO:0000313" key="2">
    <source>
        <dbReference type="Proteomes" id="UP000562984"/>
    </source>
</evidence>
<dbReference type="SUPFAM" id="SSF56112">
    <property type="entry name" value="Protein kinase-like (PK-like)"/>
    <property type="match status" value="1"/>
</dbReference>
<keyword evidence="2" id="KW-1185">Reference proteome</keyword>
<dbReference type="AlphaFoldDB" id="A0A849A0K0"/>
<proteinExistence type="predicted"/>
<protein>
    <submittedName>
        <fullName evidence="1">TIGR02569 family protein</fullName>
    </submittedName>
</protein>
<comment type="caution">
    <text evidence="1">The sequence shown here is derived from an EMBL/GenBank/DDBJ whole genome shotgun (WGS) entry which is preliminary data.</text>
</comment>
<dbReference type="InterPro" id="IPR013402">
    <property type="entry name" value="CHP02569"/>
</dbReference>
<gene>
    <name evidence="1" type="ORF">HKD39_00240</name>
</gene>
<dbReference type="Proteomes" id="UP000562984">
    <property type="component" value="Unassembled WGS sequence"/>
</dbReference>
<dbReference type="EMBL" id="JABEND010000001">
    <property type="protein sequence ID" value="NNG34169.1"/>
    <property type="molecule type" value="Genomic_DNA"/>
</dbReference>
<organism evidence="1 2">
    <name type="scientific">Nakamurella aerolata</name>
    <dbReference type="NCBI Taxonomy" id="1656892"/>
    <lineage>
        <taxon>Bacteria</taxon>
        <taxon>Bacillati</taxon>
        <taxon>Actinomycetota</taxon>
        <taxon>Actinomycetes</taxon>
        <taxon>Nakamurellales</taxon>
        <taxon>Nakamurellaceae</taxon>
        <taxon>Nakamurella</taxon>
    </lineage>
</organism>